<keyword evidence="2" id="KW-1185">Reference proteome</keyword>
<dbReference type="RefSeq" id="WP_201802533.1">
    <property type="nucleotide sequence ID" value="NZ_JAERRI010000004.1"/>
</dbReference>
<sequence>MSVRGCVVGRLGVAARGVSLRGVSVRGGDAGRFGWVFRDGVVGLVLGCSVRGVVGLVLLGCSVRGAVALGVVARRVVVGLPAAGACVGMGPAADGGMAPGGDVEGVADEGPVCCGMPASPGCVPRAGGAAVAVPPMRLRSSSSGWCGVGVDGVGAWP</sequence>
<reference evidence="1 2" key="1">
    <citation type="submission" date="2021-01" db="EMBL/GenBank/DDBJ databases">
        <title>WGS of actinomycetes isolated from Thailand.</title>
        <authorList>
            <person name="Thawai C."/>
        </authorList>
    </citation>
    <scope>NUCLEOTIDE SEQUENCE [LARGE SCALE GENOMIC DNA]</scope>
    <source>
        <strain evidence="1 2">CH9-7</strain>
    </source>
</reference>
<name>A0ABS1MPG0_9ACTN</name>
<proteinExistence type="predicted"/>
<dbReference type="EMBL" id="JAERRI010000004">
    <property type="protein sequence ID" value="MBL1089644.1"/>
    <property type="molecule type" value="Genomic_DNA"/>
</dbReference>
<comment type="caution">
    <text evidence="1">The sequence shown here is derived from an EMBL/GenBank/DDBJ whole genome shotgun (WGS) entry which is preliminary data.</text>
</comment>
<gene>
    <name evidence="1" type="ORF">JK360_09590</name>
</gene>
<evidence type="ECO:0000313" key="1">
    <source>
        <dbReference type="EMBL" id="MBL1089644.1"/>
    </source>
</evidence>
<organism evidence="1 2">
    <name type="scientific">Streptomyces siderophoricus</name>
    <dbReference type="NCBI Taxonomy" id="2802281"/>
    <lineage>
        <taxon>Bacteria</taxon>
        <taxon>Bacillati</taxon>
        <taxon>Actinomycetota</taxon>
        <taxon>Actinomycetes</taxon>
        <taxon>Kitasatosporales</taxon>
        <taxon>Streptomycetaceae</taxon>
        <taxon>Streptomyces</taxon>
    </lineage>
</organism>
<accession>A0ABS1MPG0</accession>
<protein>
    <submittedName>
        <fullName evidence="1">Uncharacterized protein</fullName>
    </submittedName>
</protein>
<evidence type="ECO:0000313" key="2">
    <source>
        <dbReference type="Proteomes" id="UP000629371"/>
    </source>
</evidence>
<dbReference type="Proteomes" id="UP000629371">
    <property type="component" value="Unassembled WGS sequence"/>
</dbReference>